<dbReference type="SUPFAM" id="SSF51045">
    <property type="entry name" value="WW domain"/>
    <property type="match status" value="1"/>
</dbReference>
<evidence type="ECO:0000313" key="5">
    <source>
        <dbReference type="Proteomes" id="UP000198211"/>
    </source>
</evidence>
<dbReference type="CDD" id="cd00201">
    <property type="entry name" value="WW"/>
    <property type="match status" value="1"/>
</dbReference>
<dbReference type="EMBL" id="NBNE01000153">
    <property type="protein sequence ID" value="OWZ22218.1"/>
    <property type="molecule type" value="Genomic_DNA"/>
</dbReference>
<dbReference type="OrthoDB" id="6344460at2759"/>
<reference evidence="5" key="1">
    <citation type="submission" date="2017-03" db="EMBL/GenBank/DDBJ databases">
        <title>Phytopthora megakarya and P. palmivora, two closely related causual agents of cacao black pod achieved similar genome size and gene model numbers by different mechanisms.</title>
        <authorList>
            <person name="Ali S."/>
            <person name="Shao J."/>
            <person name="Larry D.J."/>
            <person name="Kronmiller B."/>
            <person name="Shen D."/>
            <person name="Strem M.D."/>
            <person name="Melnick R.L."/>
            <person name="Guiltinan M.J."/>
            <person name="Tyler B.M."/>
            <person name="Meinhardt L.W."/>
            <person name="Bailey B.A."/>
        </authorList>
    </citation>
    <scope>NUCLEOTIDE SEQUENCE [LARGE SCALE GENOMIC DNA]</scope>
    <source>
        <strain evidence="5">zdho120</strain>
    </source>
</reference>
<name>A0A225WYY4_9STRA</name>
<keyword evidence="1" id="KW-0175">Coiled coil</keyword>
<feature type="compositionally biased region" description="Basic and acidic residues" evidence="2">
    <location>
        <begin position="173"/>
        <end position="197"/>
    </location>
</feature>
<dbReference type="Pfam" id="PF00397">
    <property type="entry name" value="WW"/>
    <property type="match status" value="1"/>
</dbReference>
<dbReference type="PANTHER" id="PTHR21715">
    <property type="entry name" value="RH04127P"/>
    <property type="match status" value="1"/>
</dbReference>
<dbReference type="STRING" id="4795.A0A225WYY4"/>
<dbReference type="Proteomes" id="UP000198211">
    <property type="component" value="Unassembled WGS sequence"/>
</dbReference>
<keyword evidence="5" id="KW-1185">Reference proteome</keyword>
<feature type="compositionally biased region" description="Basic and acidic residues" evidence="2">
    <location>
        <begin position="101"/>
        <end position="112"/>
    </location>
</feature>
<dbReference type="Gene3D" id="3.30.1470.10">
    <property type="entry name" value="Photosystem I PsaD, reaction center subunit II"/>
    <property type="match status" value="1"/>
</dbReference>
<gene>
    <name evidence="4" type="ORF">PHMEG_0003108</name>
</gene>
<dbReference type="InterPro" id="IPR036020">
    <property type="entry name" value="WW_dom_sf"/>
</dbReference>
<dbReference type="PANTHER" id="PTHR21715:SF0">
    <property type="entry name" value="RH04127P"/>
    <property type="match status" value="1"/>
</dbReference>
<evidence type="ECO:0000313" key="4">
    <source>
        <dbReference type="EMBL" id="OWZ22218.1"/>
    </source>
</evidence>
<feature type="domain" description="WW" evidence="3">
    <location>
        <begin position="19"/>
        <end position="53"/>
    </location>
</feature>
<sequence length="408" mass="48043">MDLDGERDLFWIAREGLKAPLPENWKPCKTTDTEEIYYFNFATGQSTWDHPCDEFYRNLYEEHKNKRHTKDVQETDEKKKKVKEDVAELLGRKSGSKKKKAVETKAHDAEFEEKRERLNQDHCENLHKIQTTHDNELEALRKKLKAQLEDVQDAEEMKLKQLKREFDKRKHDLEDQYDREENALQRSRKDQLKRLETETENALSNKKLDLDHEFKSEIDKLRLKHETKQREIELDFQLEAKQLEDKVTLTFGEKKETAQLAIELKKLASALEKLDRLEEELAYDTGSFSEGFSREVDDRFRGNEFHSVYQVPQLQQDQWLKINAGCIRITLASACVAPMSSASHNNQVYQQKISRWARGREKVQHAATNHATWLSGLCEELKEYEAKYTRVDGEEDNNGAQFQHLEAD</sequence>
<feature type="coiled-coil region" evidence="1">
    <location>
        <begin position="65"/>
        <end position="92"/>
    </location>
</feature>
<feature type="region of interest" description="Disordered" evidence="2">
    <location>
        <begin position="173"/>
        <end position="199"/>
    </location>
</feature>
<organism evidence="4 5">
    <name type="scientific">Phytophthora megakarya</name>
    <dbReference type="NCBI Taxonomy" id="4795"/>
    <lineage>
        <taxon>Eukaryota</taxon>
        <taxon>Sar</taxon>
        <taxon>Stramenopiles</taxon>
        <taxon>Oomycota</taxon>
        <taxon>Peronosporomycetes</taxon>
        <taxon>Peronosporales</taxon>
        <taxon>Peronosporaceae</taxon>
        <taxon>Phytophthora</taxon>
    </lineage>
</organism>
<dbReference type="AlphaFoldDB" id="A0A225WYY4"/>
<feature type="region of interest" description="Disordered" evidence="2">
    <location>
        <begin position="93"/>
        <end position="112"/>
    </location>
</feature>
<proteinExistence type="predicted"/>
<comment type="caution">
    <text evidence="4">The sequence shown here is derived from an EMBL/GenBank/DDBJ whole genome shotgun (WGS) entry which is preliminary data.</text>
</comment>
<dbReference type="InterPro" id="IPR001202">
    <property type="entry name" value="WW_dom"/>
</dbReference>
<evidence type="ECO:0000256" key="2">
    <source>
        <dbReference type="SAM" id="MobiDB-lite"/>
    </source>
</evidence>
<dbReference type="PROSITE" id="PS01159">
    <property type="entry name" value="WW_DOMAIN_1"/>
    <property type="match status" value="1"/>
</dbReference>
<dbReference type="PROSITE" id="PS50020">
    <property type="entry name" value="WW_DOMAIN_2"/>
    <property type="match status" value="1"/>
</dbReference>
<accession>A0A225WYY4</accession>
<protein>
    <submittedName>
        <fullName evidence="4">Viral Atype inclusion protein</fullName>
    </submittedName>
</protein>
<dbReference type="SMART" id="SM00456">
    <property type="entry name" value="WW"/>
    <property type="match status" value="1"/>
</dbReference>
<evidence type="ECO:0000259" key="3">
    <source>
        <dbReference type="PROSITE" id="PS50020"/>
    </source>
</evidence>
<dbReference type="InterPro" id="IPR053233">
    <property type="entry name" value="ABRA-related"/>
</dbReference>
<evidence type="ECO:0000256" key="1">
    <source>
        <dbReference type="SAM" id="Coils"/>
    </source>
</evidence>